<reference evidence="1 2" key="1">
    <citation type="submission" date="2024-06" db="EMBL/GenBank/DDBJ databases">
        <title>The Natural Products Discovery Center: Release of the First 8490 Sequenced Strains for Exploring Actinobacteria Biosynthetic Diversity.</title>
        <authorList>
            <person name="Kalkreuter E."/>
            <person name="Kautsar S.A."/>
            <person name="Yang D."/>
            <person name="Bader C.D."/>
            <person name="Teijaro C.N."/>
            <person name="Fluegel L."/>
            <person name="Davis C.M."/>
            <person name="Simpson J.R."/>
            <person name="Lauterbach L."/>
            <person name="Steele A.D."/>
            <person name="Gui C."/>
            <person name="Meng S."/>
            <person name="Li G."/>
            <person name="Viehrig K."/>
            <person name="Ye F."/>
            <person name="Su P."/>
            <person name="Kiefer A.F."/>
            <person name="Nichols A."/>
            <person name="Cepeda A.J."/>
            <person name="Yan W."/>
            <person name="Fan B."/>
            <person name="Jiang Y."/>
            <person name="Adhikari A."/>
            <person name="Zheng C.-J."/>
            <person name="Schuster L."/>
            <person name="Cowan T.M."/>
            <person name="Smanski M.J."/>
            <person name="Chevrette M.G."/>
            <person name="De Carvalho L.P.S."/>
            <person name="Shen B."/>
        </authorList>
    </citation>
    <scope>NUCLEOTIDE SEQUENCE [LARGE SCALE GENOMIC DNA]</scope>
    <source>
        <strain evidence="1 2">NPDC053791</strain>
    </source>
</reference>
<evidence type="ECO:0000313" key="1">
    <source>
        <dbReference type="EMBL" id="MEV4924395.1"/>
    </source>
</evidence>
<sequence length="92" mass="10234">MADPYVGAELKALEELSKDFHKKAGDLGALIKFLQNRTTGSRDFWKGPGADHFREEWANIKPSFDKFVETLTAAGKSAKTSHDNIQRATARP</sequence>
<dbReference type="SUPFAM" id="SSF140453">
    <property type="entry name" value="EsxAB dimer-like"/>
    <property type="match status" value="1"/>
</dbReference>
<dbReference type="InterPro" id="IPR010310">
    <property type="entry name" value="T7SS_ESAT-6-like"/>
</dbReference>
<keyword evidence="2" id="KW-1185">Reference proteome</keyword>
<dbReference type="EMBL" id="JBFASG010000014">
    <property type="protein sequence ID" value="MEV4924395.1"/>
    <property type="molecule type" value="Genomic_DNA"/>
</dbReference>
<protein>
    <submittedName>
        <fullName evidence="1">WXG100 family type VII secretion target</fullName>
    </submittedName>
</protein>
<name>A0ABV3IVB8_9ACTN</name>
<dbReference type="RefSeq" id="WP_366088407.1">
    <property type="nucleotide sequence ID" value="NZ_JBFASG010000014.1"/>
</dbReference>
<dbReference type="InterPro" id="IPR036689">
    <property type="entry name" value="ESAT-6-like_sf"/>
</dbReference>
<proteinExistence type="predicted"/>
<organism evidence="1 2">
    <name type="scientific">Streptomyces roseoverticillatus</name>
    <dbReference type="NCBI Taxonomy" id="66429"/>
    <lineage>
        <taxon>Bacteria</taxon>
        <taxon>Bacillati</taxon>
        <taxon>Actinomycetota</taxon>
        <taxon>Actinomycetes</taxon>
        <taxon>Kitasatosporales</taxon>
        <taxon>Streptomycetaceae</taxon>
        <taxon>Streptomyces</taxon>
    </lineage>
</organism>
<gene>
    <name evidence="1" type="ORF">AB0L03_16365</name>
</gene>
<accession>A0ABV3IVB8</accession>
<dbReference type="Gene3D" id="1.10.287.1060">
    <property type="entry name" value="ESAT-6-like"/>
    <property type="match status" value="1"/>
</dbReference>
<evidence type="ECO:0000313" key="2">
    <source>
        <dbReference type="Proteomes" id="UP001552479"/>
    </source>
</evidence>
<comment type="caution">
    <text evidence="1">The sequence shown here is derived from an EMBL/GenBank/DDBJ whole genome shotgun (WGS) entry which is preliminary data.</text>
</comment>
<dbReference type="Pfam" id="PF06013">
    <property type="entry name" value="WXG100"/>
    <property type="match status" value="1"/>
</dbReference>
<dbReference type="Proteomes" id="UP001552479">
    <property type="component" value="Unassembled WGS sequence"/>
</dbReference>